<organism evidence="2 3">
    <name type="scientific">Pseudogracilibacillus auburnensis</name>
    <dbReference type="NCBI Taxonomy" id="1494959"/>
    <lineage>
        <taxon>Bacteria</taxon>
        <taxon>Bacillati</taxon>
        <taxon>Bacillota</taxon>
        <taxon>Bacilli</taxon>
        <taxon>Bacillales</taxon>
        <taxon>Bacillaceae</taxon>
        <taxon>Pseudogracilibacillus</taxon>
    </lineage>
</organism>
<gene>
    <name evidence="2" type="ORF">DFR56_10526</name>
</gene>
<dbReference type="Pfam" id="PF09551">
    <property type="entry name" value="Spore_II_R"/>
    <property type="match status" value="1"/>
</dbReference>
<dbReference type="NCBIfam" id="TIGR02837">
    <property type="entry name" value="spore_II_R"/>
    <property type="match status" value="1"/>
</dbReference>
<dbReference type="EMBL" id="QJJQ01000005">
    <property type="protein sequence ID" value="PXW87388.1"/>
    <property type="molecule type" value="Genomic_DNA"/>
</dbReference>
<proteinExistence type="predicted"/>
<keyword evidence="3" id="KW-1185">Reference proteome</keyword>
<protein>
    <submittedName>
        <fullName evidence="2">Stage II sporulation protein R</fullName>
    </submittedName>
</protein>
<comment type="caution">
    <text evidence="2">The sequence shown here is derived from an EMBL/GenBank/DDBJ whole genome shotgun (WGS) entry which is preliminary data.</text>
</comment>
<dbReference type="RefSeq" id="WP_110394983.1">
    <property type="nucleotide sequence ID" value="NZ_JADIJL010000003.1"/>
</dbReference>
<name>A0A2V3W2N6_9BACI</name>
<dbReference type="OrthoDB" id="9793324at2"/>
<evidence type="ECO:0000313" key="2">
    <source>
        <dbReference type="EMBL" id="PXW87388.1"/>
    </source>
</evidence>
<accession>A0A2V3W2N6</accession>
<dbReference type="Proteomes" id="UP000247978">
    <property type="component" value="Unassembled WGS sequence"/>
</dbReference>
<feature type="compositionally biased region" description="Acidic residues" evidence="1">
    <location>
        <begin position="193"/>
        <end position="203"/>
    </location>
</feature>
<sequence>MKKGIIFIILLVFVVFILQVQEVQSEETFQAIPDDAIRLRILANSDAEEDQQIKRIVRDDVNAYISELVQYIDDIEEGRRVIDASVPEIEKIVAQTLQREGVDQAFTVEYRSNVTFPTKIYDDYLYPAGEYEAVLISLGEGKGANWWCVLFPPLCFLDFSNGTTVETEGETDEKTEEETEELKEEHEGSIVIETEETEESIEDEEEEVEVKFFLFEWLGLS</sequence>
<feature type="compositionally biased region" description="Acidic residues" evidence="1">
    <location>
        <begin position="167"/>
        <end position="182"/>
    </location>
</feature>
<dbReference type="AlphaFoldDB" id="A0A2V3W2N6"/>
<dbReference type="InterPro" id="IPR014202">
    <property type="entry name" value="Spore_II_R"/>
</dbReference>
<reference evidence="2 3" key="1">
    <citation type="submission" date="2018-05" db="EMBL/GenBank/DDBJ databases">
        <title>Genomic Encyclopedia of Type Strains, Phase IV (KMG-IV): sequencing the most valuable type-strain genomes for metagenomic binning, comparative biology and taxonomic classification.</title>
        <authorList>
            <person name="Goeker M."/>
        </authorList>
    </citation>
    <scope>NUCLEOTIDE SEQUENCE [LARGE SCALE GENOMIC DNA]</scope>
    <source>
        <strain evidence="2 3">DSM 28556</strain>
    </source>
</reference>
<evidence type="ECO:0000313" key="3">
    <source>
        <dbReference type="Proteomes" id="UP000247978"/>
    </source>
</evidence>
<feature type="region of interest" description="Disordered" evidence="1">
    <location>
        <begin position="165"/>
        <end position="203"/>
    </location>
</feature>
<evidence type="ECO:0000256" key="1">
    <source>
        <dbReference type="SAM" id="MobiDB-lite"/>
    </source>
</evidence>